<comment type="subcellular location">
    <subcellularLocation>
        <location evidence="1">Membrane</location>
        <topology evidence="1">Multi-pass membrane protein</topology>
    </subcellularLocation>
</comment>
<dbReference type="GO" id="GO:0015385">
    <property type="term" value="F:sodium:proton antiporter activity"/>
    <property type="evidence" value="ECO:0007669"/>
    <property type="project" value="InterPro"/>
</dbReference>
<dbReference type="PANTHER" id="PTHR10110:SF187">
    <property type="entry name" value="SODIUM_HYDROGEN EXCHANGER"/>
    <property type="match status" value="1"/>
</dbReference>
<feature type="transmembrane region" description="Helical" evidence="11">
    <location>
        <begin position="156"/>
        <end position="173"/>
    </location>
</feature>
<keyword evidence="5" id="KW-0915">Sodium</keyword>
<evidence type="ECO:0000256" key="1">
    <source>
        <dbReference type="ARBA" id="ARBA00004141"/>
    </source>
</evidence>
<feature type="region of interest" description="Disordered" evidence="10">
    <location>
        <begin position="701"/>
        <end position="747"/>
    </location>
</feature>
<feature type="transmembrane region" description="Helical" evidence="11">
    <location>
        <begin position="185"/>
        <end position="204"/>
    </location>
</feature>
<keyword evidence="3 9" id="KW-0812">Transmembrane</keyword>
<dbReference type="NCBIfam" id="TIGR00840">
    <property type="entry name" value="b_cpa1"/>
    <property type="match status" value="1"/>
</dbReference>
<gene>
    <name evidence="13" type="ORF">A7D00_5944</name>
</gene>
<sequence>MQDAGSRLEAVVELKLAMVDREVVDVEDASRSWGRALHRRTNKQLQAVRFPKLFSSSSVVCPLIGYRRARTLPSEIRRPVVPSSSGTMAANVLGGVISKVLRKREEEEDPDDSPEAGEREFWTSWALFILIVLLITALFTSYLLKQKRIQAVHETVLSIFGGMVVGLVIRFTPGTLIQKSVSFDYQFFFNLLLPPIILASGYELHQGNFFRNIGSILTFAFAGTFISALVLGLVLFLWTRIPIEGLDISFVEAFSVGATLSATDPVTILAIFNVYKVEPKLYTVIFGESILNDAIAIVLFETAQRYKPGSAAGSLTVLSLFEAIGIFLIVFFGSLLIGVVVGIGTALGLKYTHVRRDPKIESCLILLIAYACYFFSTGIKMSGIVSLLFCGMTLKHYAYYNMSRRTQLTTKYIFQTMAQLSENFIFIYLGLDLFTDENLQFKPLFIMVSVVGICVARYLSVFPLSQAINWVIRYRAASRGRDVADELPYPYQAMLFWAGLRGAVGVALAAGLEGTNAPALRATVLVVVVLTVIIFGGTTARMLEILDIRTGVVEEIDSDDEFDIEVTNGGTYYKRSGTGMGHTPRRSDFQLDSVAREHEINRTGHGFSSGSNGRLTPQAPEGPGGLTRKKSSYSRKDRTRSRDGASTQELLGGRSGSHSGSSVDIDMSHDRSRAGRNARGTGDMGMSIDDFDLEVDAALSDDDLPPAASQAQRSRNHSQPRSASAHTPGDVPYANTAQAETSSSSRPIAAATDAFRDLLSGNRDHATWFKHLDDEYIKPKLLLDQGSGSGSPSGSGRKGPDAV</sequence>
<keyword evidence="9" id="KW-0050">Antiport</keyword>
<dbReference type="Pfam" id="PF00999">
    <property type="entry name" value="Na_H_Exchanger"/>
    <property type="match status" value="1"/>
</dbReference>
<feature type="compositionally biased region" description="Gly residues" evidence="10">
    <location>
        <begin position="787"/>
        <end position="797"/>
    </location>
</feature>
<comment type="caution">
    <text evidence="13">The sequence shown here is derived from an EMBL/GenBank/DDBJ whole genome shotgun (WGS) entry which is preliminary data.</text>
</comment>
<dbReference type="EMBL" id="LHPN01000011">
    <property type="protein sequence ID" value="OAL69905.1"/>
    <property type="molecule type" value="Genomic_DNA"/>
</dbReference>
<dbReference type="Proteomes" id="UP000243519">
    <property type="component" value="Unassembled WGS sequence"/>
</dbReference>
<keyword evidence="7 11" id="KW-0472">Membrane</keyword>
<comment type="similarity">
    <text evidence="9">Belongs to the monovalent cation:proton antiporter 1 (CPA1) transporter (TC 2.A.36) family.</text>
</comment>
<organism evidence="13 14">
    <name type="scientific">Trichophyton violaceum</name>
    <dbReference type="NCBI Taxonomy" id="34388"/>
    <lineage>
        <taxon>Eukaryota</taxon>
        <taxon>Fungi</taxon>
        <taxon>Dikarya</taxon>
        <taxon>Ascomycota</taxon>
        <taxon>Pezizomycotina</taxon>
        <taxon>Eurotiomycetes</taxon>
        <taxon>Eurotiomycetidae</taxon>
        <taxon>Onygenales</taxon>
        <taxon>Arthrodermataceae</taxon>
        <taxon>Trichophyton</taxon>
    </lineage>
</organism>
<dbReference type="GO" id="GO:0005769">
    <property type="term" value="C:early endosome"/>
    <property type="evidence" value="ECO:0007669"/>
    <property type="project" value="TreeGrafter"/>
</dbReference>
<feature type="domain" description="Cation/H+ exchanger transmembrane" evidence="12">
    <location>
        <begin position="136"/>
        <end position="544"/>
    </location>
</feature>
<keyword evidence="14" id="KW-1185">Reference proteome</keyword>
<keyword evidence="8 9" id="KW-0739">Sodium transport</keyword>
<dbReference type="Gene3D" id="6.10.140.1330">
    <property type="match status" value="1"/>
</dbReference>
<feature type="compositionally biased region" description="Polar residues" evidence="10">
    <location>
        <begin position="606"/>
        <end position="615"/>
    </location>
</feature>
<feature type="transmembrane region" description="Helical" evidence="11">
    <location>
        <begin position="443"/>
        <end position="472"/>
    </location>
</feature>
<evidence type="ECO:0000256" key="7">
    <source>
        <dbReference type="ARBA" id="ARBA00023136"/>
    </source>
</evidence>
<feature type="compositionally biased region" description="Basic and acidic residues" evidence="10">
    <location>
        <begin position="634"/>
        <end position="643"/>
    </location>
</feature>
<keyword evidence="4 11" id="KW-1133">Transmembrane helix</keyword>
<proteinExistence type="inferred from homology"/>
<feature type="transmembrane region" description="Helical" evidence="11">
    <location>
        <begin position="121"/>
        <end position="144"/>
    </location>
</feature>
<feature type="transmembrane region" description="Helical" evidence="11">
    <location>
        <begin position="216"/>
        <end position="238"/>
    </location>
</feature>
<evidence type="ECO:0000259" key="12">
    <source>
        <dbReference type="Pfam" id="PF00999"/>
    </source>
</evidence>
<keyword evidence="2 9" id="KW-0813">Transport</keyword>
<accession>A0A178FDB3</accession>
<evidence type="ECO:0000313" key="13">
    <source>
        <dbReference type="EMBL" id="OAL69905.1"/>
    </source>
</evidence>
<feature type="compositionally biased region" description="Polar residues" evidence="10">
    <location>
        <begin position="710"/>
        <end position="725"/>
    </location>
</feature>
<evidence type="ECO:0000256" key="8">
    <source>
        <dbReference type="ARBA" id="ARBA00023201"/>
    </source>
</evidence>
<feature type="region of interest" description="Disordered" evidence="10">
    <location>
        <begin position="782"/>
        <end position="803"/>
    </location>
</feature>
<evidence type="ECO:0000313" key="14">
    <source>
        <dbReference type="Proteomes" id="UP000243519"/>
    </source>
</evidence>
<keyword evidence="6 9" id="KW-0406">Ion transport</keyword>
<dbReference type="InterPro" id="IPR018422">
    <property type="entry name" value="Cation/H_exchanger_CPA1"/>
</dbReference>
<dbReference type="PRINTS" id="PR01084">
    <property type="entry name" value="NAHEXCHNGR"/>
</dbReference>
<dbReference type="PANTHER" id="PTHR10110">
    <property type="entry name" value="SODIUM/HYDROGEN EXCHANGER"/>
    <property type="match status" value="1"/>
</dbReference>
<dbReference type="GO" id="GO:0000329">
    <property type="term" value="C:fungal-type vacuole membrane"/>
    <property type="evidence" value="ECO:0007669"/>
    <property type="project" value="TreeGrafter"/>
</dbReference>
<dbReference type="GO" id="GO:0005770">
    <property type="term" value="C:late endosome"/>
    <property type="evidence" value="ECO:0007669"/>
    <property type="project" value="TreeGrafter"/>
</dbReference>
<feature type="transmembrane region" description="Helical" evidence="11">
    <location>
        <begin position="518"/>
        <end position="540"/>
    </location>
</feature>
<dbReference type="GO" id="GO:0015386">
    <property type="term" value="F:potassium:proton antiporter activity"/>
    <property type="evidence" value="ECO:0007669"/>
    <property type="project" value="TreeGrafter"/>
</dbReference>
<dbReference type="AlphaFoldDB" id="A0A178FDB3"/>
<reference evidence="13 14" key="1">
    <citation type="submission" date="2016-05" db="EMBL/GenBank/DDBJ databases">
        <title>Genome sequencing of Trichophyton violaceum CMCC(F)T3l isolated from hair.</title>
        <authorList>
            <person name="Zhan P."/>
            <person name="Tao Y."/>
            <person name="Liu W."/>
        </authorList>
    </citation>
    <scope>NUCLEOTIDE SEQUENCE [LARGE SCALE GENOMIC DNA]</scope>
    <source>
        <strain evidence="14">CMCC(F)T3l</strain>
    </source>
</reference>
<name>A0A178FDB3_TRIVO</name>
<evidence type="ECO:0000256" key="10">
    <source>
        <dbReference type="SAM" id="MobiDB-lite"/>
    </source>
</evidence>
<evidence type="ECO:0000256" key="2">
    <source>
        <dbReference type="ARBA" id="ARBA00022448"/>
    </source>
</evidence>
<feature type="compositionally biased region" description="Polar residues" evidence="10">
    <location>
        <begin position="735"/>
        <end position="746"/>
    </location>
</feature>
<evidence type="ECO:0000256" key="5">
    <source>
        <dbReference type="ARBA" id="ARBA00023053"/>
    </source>
</evidence>
<feature type="transmembrane region" description="Helical" evidence="11">
    <location>
        <begin position="281"/>
        <end position="300"/>
    </location>
</feature>
<feature type="transmembrane region" description="Helical" evidence="11">
    <location>
        <begin position="320"/>
        <end position="348"/>
    </location>
</feature>
<dbReference type="GO" id="GO:0007035">
    <property type="term" value="P:vacuolar acidification"/>
    <property type="evidence" value="ECO:0007669"/>
    <property type="project" value="TreeGrafter"/>
</dbReference>
<evidence type="ECO:0000256" key="9">
    <source>
        <dbReference type="RuleBase" id="RU003722"/>
    </source>
</evidence>
<evidence type="ECO:0000256" key="4">
    <source>
        <dbReference type="ARBA" id="ARBA00022989"/>
    </source>
</evidence>
<evidence type="ECO:0000256" key="6">
    <source>
        <dbReference type="ARBA" id="ARBA00023065"/>
    </source>
</evidence>
<feature type="transmembrane region" description="Helical" evidence="11">
    <location>
        <begin position="250"/>
        <end position="274"/>
    </location>
</feature>
<dbReference type="OrthoDB" id="196264at2759"/>
<dbReference type="InterPro" id="IPR004709">
    <property type="entry name" value="NaH_exchanger"/>
</dbReference>
<evidence type="ECO:0000256" key="11">
    <source>
        <dbReference type="SAM" id="Phobius"/>
    </source>
</evidence>
<evidence type="ECO:0000256" key="3">
    <source>
        <dbReference type="ARBA" id="ARBA00022692"/>
    </source>
</evidence>
<protein>
    <recommendedName>
        <fullName evidence="9">Sodium/hydrogen exchanger</fullName>
    </recommendedName>
</protein>
<feature type="region of interest" description="Disordered" evidence="10">
    <location>
        <begin position="602"/>
        <end position="685"/>
    </location>
</feature>
<dbReference type="InterPro" id="IPR006153">
    <property type="entry name" value="Cation/H_exchanger_TM"/>
</dbReference>